<organism evidence="1 2">
    <name type="scientific">Coralloluteibacterium thermophilum</name>
    <dbReference type="NCBI Taxonomy" id="2707049"/>
    <lineage>
        <taxon>Bacteria</taxon>
        <taxon>Pseudomonadati</taxon>
        <taxon>Pseudomonadota</taxon>
        <taxon>Gammaproteobacteria</taxon>
        <taxon>Lysobacterales</taxon>
        <taxon>Lysobacteraceae</taxon>
        <taxon>Coralloluteibacterium</taxon>
    </lineage>
</organism>
<proteinExistence type="predicted"/>
<protein>
    <submittedName>
        <fullName evidence="1">Uncharacterized protein</fullName>
    </submittedName>
</protein>
<dbReference type="RefSeq" id="WP_377005546.1">
    <property type="nucleotide sequence ID" value="NZ_JBHSGG010000044.1"/>
</dbReference>
<accession>A0ABV9NMB6</accession>
<reference evidence="2" key="1">
    <citation type="journal article" date="2019" name="Int. J. Syst. Evol. Microbiol.">
        <title>The Global Catalogue of Microorganisms (GCM) 10K type strain sequencing project: providing services to taxonomists for standard genome sequencing and annotation.</title>
        <authorList>
            <consortium name="The Broad Institute Genomics Platform"/>
            <consortium name="The Broad Institute Genome Sequencing Center for Infectious Disease"/>
            <person name="Wu L."/>
            <person name="Ma J."/>
        </authorList>
    </citation>
    <scope>NUCLEOTIDE SEQUENCE [LARGE SCALE GENOMIC DNA]</scope>
    <source>
        <strain evidence="2">CGMCC 1.13574</strain>
    </source>
</reference>
<gene>
    <name evidence="1" type="ORF">ACFO3Q_15110</name>
</gene>
<dbReference type="Proteomes" id="UP001595892">
    <property type="component" value="Unassembled WGS sequence"/>
</dbReference>
<evidence type="ECO:0000313" key="1">
    <source>
        <dbReference type="EMBL" id="MFC4729497.1"/>
    </source>
</evidence>
<dbReference type="EMBL" id="JBHSGG010000044">
    <property type="protein sequence ID" value="MFC4729497.1"/>
    <property type="molecule type" value="Genomic_DNA"/>
</dbReference>
<evidence type="ECO:0000313" key="2">
    <source>
        <dbReference type="Proteomes" id="UP001595892"/>
    </source>
</evidence>
<sequence>MTQLKQKLPHQHVAPRIADTLETLAGHIRRDECAVEPTMVVVVLTGANGAEVLHVGVDDIGQLDKCVAAIRRRIREIRVGRDQ</sequence>
<name>A0ABV9NMB6_9GAMM</name>
<comment type="caution">
    <text evidence="1">The sequence shown here is derived from an EMBL/GenBank/DDBJ whole genome shotgun (WGS) entry which is preliminary data.</text>
</comment>
<keyword evidence="2" id="KW-1185">Reference proteome</keyword>